<evidence type="ECO:0000313" key="1">
    <source>
        <dbReference type="EMBL" id="KAG0423078.1"/>
    </source>
</evidence>
<dbReference type="Proteomes" id="UP000805193">
    <property type="component" value="Unassembled WGS sequence"/>
</dbReference>
<keyword evidence="2" id="KW-1185">Reference proteome</keyword>
<reference evidence="1 2" key="1">
    <citation type="journal article" date="2020" name="Cell">
        <title>Large-Scale Comparative Analyses of Tick Genomes Elucidate Their Genetic Diversity and Vector Capacities.</title>
        <authorList>
            <consortium name="Tick Genome and Microbiome Consortium (TIGMIC)"/>
            <person name="Jia N."/>
            <person name="Wang J."/>
            <person name="Shi W."/>
            <person name="Du L."/>
            <person name="Sun Y."/>
            <person name="Zhan W."/>
            <person name="Jiang J.F."/>
            <person name="Wang Q."/>
            <person name="Zhang B."/>
            <person name="Ji P."/>
            <person name="Bell-Sakyi L."/>
            <person name="Cui X.M."/>
            <person name="Yuan T.T."/>
            <person name="Jiang B.G."/>
            <person name="Yang W.F."/>
            <person name="Lam T.T."/>
            <person name="Chang Q.C."/>
            <person name="Ding S.J."/>
            <person name="Wang X.J."/>
            <person name="Zhu J.G."/>
            <person name="Ruan X.D."/>
            <person name="Zhao L."/>
            <person name="Wei J.T."/>
            <person name="Ye R.Z."/>
            <person name="Que T.C."/>
            <person name="Du C.H."/>
            <person name="Zhou Y.H."/>
            <person name="Cheng J.X."/>
            <person name="Dai P.F."/>
            <person name="Guo W.B."/>
            <person name="Han X.H."/>
            <person name="Huang E.J."/>
            <person name="Li L.F."/>
            <person name="Wei W."/>
            <person name="Gao Y.C."/>
            <person name="Liu J.Z."/>
            <person name="Shao H.Z."/>
            <person name="Wang X."/>
            <person name="Wang C.C."/>
            <person name="Yang T.C."/>
            <person name="Huo Q.B."/>
            <person name="Li W."/>
            <person name="Chen H.Y."/>
            <person name="Chen S.E."/>
            <person name="Zhou L.G."/>
            <person name="Ni X.B."/>
            <person name="Tian J.H."/>
            <person name="Sheng Y."/>
            <person name="Liu T."/>
            <person name="Pan Y.S."/>
            <person name="Xia L.Y."/>
            <person name="Li J."/>
            <person name="Zhao F."/>
            <person name="Cao W.C."/>
        </authorList>
    </citation>
    <scope>NUCLEOTIDE SEQUENCE [LARGE SCALE GENOMIC DNA]</scope>
    <source>
        <strain evidence="1">Iper-2018</strain>
    </source>
</reference>
<evidence type="ECO:0000313" key="2">
    <source>
        <dbReference type="Proteomes" id="UP000805193"/>
    </source>
</evidence>
<organism evidence="1 2">
    <name type="scientific">Ixodes persulcatus</name>
    <name type="common">Taiga tick</name>
    <dbReference type="NCBI Taxonomy" id="34615"/>
    <lineage>
        <taxon>Eukaryota</taxon>
        <taxon>Metazoa</taxon>
        <taxon>Ecdysozoa</taxon>
        <taxon>Arthropoda</taxon>
        <taxon>Chelicerata</taxon>
        <taxon>Arachnida</taxon>
        <taxon>Acari</taxon>
        <taxon>Parasitiformes</taxon>
        <taxon>Ixodida</taxon>
        <taxon>Ixodoidea</taxon>
        <taxon>Ixodidae</taxon>
        <taxon>Ixodinae</taxon>
        <taxon>Ixodes</taxon>
    </lineage>
</organism>
<name>A0AC60PPY9_IXOPE</name>
<accession>A0AC60PPY9</accession>
<comment type="caution">
    <text evidence="1">The sequence shown here is derived from an EMBL/GenBank/DDBJ whole genome shotgun (WGS) entry which is preliminary data.</text>
</comment>
<proteinExistence type="predicted"/>
<sequence>MVAPPTQPVECRHNLPRELTTSYRLCGNQLHSKTYGWNGVVQGRLRQGSFTSFLGGAGCNGRAGLCRGRVGKVAMKMRKVFKYQSFKYCYIDGGKEVTTTASGRTRKSVHFQLDYGTGNEAVQLEALGLTAGLYPLAQSAVNRISSGSFSSPVTCPPILVRGPPALAAPGRCMTTWPHFSVMAVTYGYTENVRTYPLRRIAASPHHRQSGSVLHANFRPSPTTFVNSNTSSSEQLAVQASPVTIVSPRLPSPPSALLDFRTLLLSYPDTVFAVCETWLHPSTPDGLLVDVENFTIFRKDRASNGGGVLVAVPRHMTCRRRQDLEHEHLEAVFVEVNHHRGKSTSYDLLGDSLKRAGMGNYLNICVLGDFNAHIDWTNPSAPIPSAPLMICYLISWRPAGSLKFVLPGSDHHAIYLESLLKLPKSGPHAKRIQQFSKTDGTHLQNLLHLAPWSLVTEEPCVHDAYDLWLDLFSAIEAECVPTRTTTGRQRPWITQDIIRLSLDGSQVIEPGAIAELFSDHFSSAWTTPGNPSPLPSNMPRCSSPLASFDVREEDVAEALQRINPSQKAEPDGVHPAFLRMCSNKLSPILAKLFTNSLRAGSVPRQWKTAQVTPIHKGSGLSKSLVSSYQPISTTSIVCRTMERIVNRHLLEHIERHQLLSPHQYGFRPGRSCELALATTVHTISSSLDGRTPCELVQLDFKQAFDKVDHSILLQRLSDIGLSGNLLDWVRSFLLGRTQHPIRRPLDHQLLQADLDNAVAWSSKNRLSLNIAKCTVMQISASRQQRSAPPCYNLDGVNISRTTSTKLLGTPHVPRYRDIATDNLLARVGWNSLALCRKISSIRLLATCLLPEAPEVPLARQLRLNRNGGLQPLFARTDRHRNTFVIRAVNLWRSLPSEMTAGLKEKEDIKPICREAIPHLRVPRRREEYGAICECALAGALADSDQGGYVALFGLPGD</sequence>
<dbReference type="EMBL" id="JABSTQ010010149">
    <property type="protein sequence ID" value="KAG0423078.1"/>
    <property type="molecule type" value="Genomic_DNA"/>
</dbReference>
<gene>
    <name evidence="1" type="ORF">HPB47_001131</name>
</gene>
<protein>
    <submittedName>
        <fullName evidence="1">Uncharacterized protein</fullName>
    </submittedName>
</protein>